<evidence type="ECO:0000256" key="1">
    <source>
        <dbReference type="SAM" id="MobiDB-lite"/>
    </source>
</evidence>
<evidence type="ECO:0000313" key="3">
    <source>
        <dbReference type="Proteomes" id="UP001189429"/>
    </source>
</evidence>
<dbReference type="Proteomes" id="UP001189429">
    <property type="component" value="Unassembled WGS sequence"/>
</dbReference>
<sequence length="150" mass="16185">MDGLLRAACVAEFAGVLKTISLLKGPLLFSHTLEYLLLFDREAQCRVFSFSIEAAESLAPFIMSGQNAQVFLSYARAARYRGNVYEGITMDSLAAKVCDSYLSEQTSRDPRATVSRTSLPCPDASIGGDGREGTGPRGTRRDGAADAHRS</sequence>
<name>A0ABN9Q707_9DINO</name>
<organism evidence="2 3">
    <name type="scientific">Prorocentrum cordatum</name>
    <dbReference type="NCBI Taxonomy" id="2364126"/>
    <lineage>
        <taxon>Eukaryota</taxon>
        <taxon>Sar</taxon>
        <taxon>Alveolata</taxon>
        <taxon>Dinophyceae</taxon>
        <taxon>Prorocentrales</taxon>
        <taxon>Prorocentraceae</taxon>
        <taxon>Prorocentrum</taxon>
    </lineage>
</organism>
<protein>
    <submittedName>
        <fullName evidence="2">Uncharacterized protein</fullName>
    </submittedName>
</protein>
<dbReference type="EMBL" id="CAUYUJ010002075">
    <property type="protein sequence ID" value="CAK0799084.1"/>
    <property type="molecule type" value="Genomic_DNA"/>
</dbReference>
<keyword evidence="3" id="KW-1185">Reference proteome</keyword>
<reference evidence="2" key="1">
    <citation type="submission" date="2023-10" db="EMBL/GenBank/DDBJ databases">
        <authorList>
            <person name="Chen Y."/>
            <person name="Shah S."/>
            <person name="Dougan E. K."/>
            <person name="Thang M."/>
            <person name="Chan C."/>
        </authorList>
    </citation>
    <scope>NUCLEOTIDE SEQUENCE [LARGE SCALE GENOMIC DNA]</scope>
</reference>
<feature type="region of interest" description="Disordered" evidence="1">
    <location>
        <begin position="105"/>
        <end position="150"/>
    </location>
</feature>
<proteinExistence type="predicted"/>
<evidence type="ECO:0000313" key="2">
    <source>
        <dbReference type="EMBL" id="CAK0799084.1"/>
    </source>
</evidence>
<feature type="compositionally biased region" description="Basic and acidic residues" evidence="1">
    <location>
        <begin position="129"/>
        <end position="150"/>
    </location>
</feature>
<gene>
    <name evidence="2" type="ORF">PCOR1329_LOCUS7635</name>
</gene>
<accession>A0ABN9Q707</accession>
<comment type="caution">
    <text evidence="2">The sequence shown here is derived from an EMBL/GenBank/DDBJ whole genome shotgun (WGS) entry which is preliminary data.</text>
</comment>